<protein>
    <recommendedName>
        <fullName evidence="5">Importin subunit alpha</fullName>
    </recommendedName>
</protein>
<evidence type="ECO:0000313" key="11">
    <source>
        <dbReference type="Proteomes" id="UP000626109"/>
    </source>
</evidence>
<keyword evidence="4 5" id="KW-0653">Protein transport</keyword>
<feature type="domain" description="IBB" evidence="8">
    <location>
        <begin position="1"/>
        <end position="57"/>
    </location>
</feature>
<dbReference type="SMART" id="SM00185">
    <property type="entry name" value="ARM"/>
    <property type="match status" value="8"/>
</dbReference>
<keyword evidence="2 5" id="KW-0813">Transport</keyword>
<gene>
    <name evidence="9" type="ORF">PGLA1383_LOCUS39185</name>
    <name evidence="10" type="ORF">PGLA2088_LOCUS21155</name>
</gene>
<dbReference type="InterPro" id="IPR000225">
    <property type="entry name" value="Armadillo"/>
</dbReference>
<dbReference type="EMBL" id="CAJNNW010025736">
    <property type="protein sequence ID" value="CAE8679065.1"/>
    <property type="molecule type" value="Genomic_DNA"/>
</dbReference>
<evidence type="ECO:0000313" key="9">
    <source>
        <dbReference type="EMBL" id="CAE8621666.1"/>
    </source>
</evidence>
<dbReference type="Pfam" id="PF00514">
    <property type="entry name" value="Arm"/>
    <property type="match status" value="8"/>
</dbReference>
<evidence type="ECO:0000313" key="12">
    <source>
        <dbReference type="Proteomes" id="UP000654075"/>
    </source>
</evidence>
<dbReference type="InterPro" id="IPR036975">
    <property type="entry name" value="Importin-a_IBB_sf"/>
</dbReference>
<dbReference type="PIRSF" id="PIRSF005673">
    <property type="entry name" value="Importin_alpha"/>
    <property type="match status" value="1"/>
</dbReference>
<sequence length="538" mass="58612">MSGFGERLNQRQKAFKKGVDPDDARRKREDAAVQLRKQTRDEALQKKRMVNDVPGAPGAMPDAMGGQPMAGMQGVPANNCALEQIPMLCQALMSDDVQAQFNSTQQFRKLLSIEQNPPIQEVIAAGVVPRFVVFLKEINRPDLQFEAAWVLTNIASGNADQTRVVVEHGALPIFVQLLQSPNDDVREQAVWALGNIAGDSPNFRDLVLQSGGLNPVMTVLRESDKTSMMRNATWTLSNLCRGKPPPPFEWVSPALGTLANLIYSTDVEVLTDACWALSYLSDGPNERITAVIQAGVCRRLVELLLHTSPLVQTPALRAVGNIVTGDDHQTQVILQSGALPSLQKLLTHAKKAIRKESCWTISNITAGNREQIQEVINNQLLPPVVHLLGTADFDIKKEAAWAISNATSGGSPQQVDYLVEIGVIKPLVDLLSVSDAKIIGVALEALENILKVGKAKQQEKGLAENPFATVVEQADGLQKFEALQEDPNEDVYQKAMKILENYFPLEDEDADIGEDAAGGQNQFQFGASVPQGGFTFGQ</sequence>
<dbReference type="GO" id="GO:0006606">
    <property type="term" value="P:protein import into nucleus"/>
    <property type="evidence" value="ECO:0007669"/>
    <property type="project" value="InterPro"/>
</dbReference>
<reference evidence="10" key="1">
    <citation type="submission" date="2021-02" db="EMBL/GenBank/DDBJ databases">
        <authorList>
            <person name="Dougan E. K."/>
            <person name="Rhodes N."/>
            <person name="Thang M."/>
            <person name="Chan C."/>
        </authorList>
    </citation>
    <scope>NUCLEOTIDE SEQUENCE</scope>
</reference>
<dbReference type="InterPro" id="IPR032413">
    <property type="entry name" value="Arm_3"/>
</dbReference>
<accession>A0A813JML5</accession>
<keyword evidence="3" id="KW-0677">Repeat</keyword>
<evidence type="ECO:0000256" key="3">
    <source>
        <dbReference type="ARBA" id="ARBA00022737"/>
    </source>
</evidence>
<dbReference type="OrthoDB" id="29145at2759"/>
<feature type="region of interest" description="Disordered" evidence="7">
    <location>
        <begin position="1"/>
        <end position="46"/>
    </location>
</feature>
<proteinExistence type="inferred from homology"/>
<dbReference type="GO" id="GO:0005737">
    <property type="term" value="C:cytoplasm"/>
    <property type="evidence" value="ECO:0007669"/>
    <property type="project" value="InterPro"/>
</dbReference>
<dbReference type="InterPro" id="IPR016024">
    <property type="entry name" value="ARM-type_fold"/>
</dbReference>
<dbReference type="FunFam" id="1.25.10.10:FF:000021">
    <property type="entry name" value="Importin subunit alpha"/>
    <property type="match status" value="1"/>
</dbReference>
<dbReference type="PROSITE" id="PS51214">
    <property type="entry name" value="IBB"/>
    <property type="match status" value="1"/>
</dbReference>
<evidence type="ECO:0000259" key="8">
    <source>
        <dbReference type="PROSITE" id="PS51214"/>
    </source>
</evidence>
<dbReference type="GO" id="GO:0005634">
    <property type="term" value="C:nucleus"/>
    <property type="evidence" value="ECO:0007669"/>
    <property type="project" value="UniProtKB-ARBA"/>
</dbReference>
<feature type="repeat" description="ARM" evidence="6">
    <location>
        <begin position="126"/>
        <end position="169"/>
    </location>
</feature>
<keyword evidence="12" id="KW-1185">Reference proteome</keyword>
<feature type="compositionally biased region" description="Basic and acidic residues" evidence="7">
    <location>
        <begin position="17"/>
        <end position="31"/>
    </location>
</feature>
<dbReference type="InterPro" id="IPR002652">
    <property type="entry name" value="Importin-a_IBB"/>
</dbReference>
<comment type="caution">
    <text evidence="10">The sequence shown here is derived from an EMBL/GenBank/DDBJ whole genome shotgun (WGS) entry which is preliminary data.</text>
</comment>
<dbReference type="Pfam" id="PF16186">
    <property type="entry name" value="Arm_3"/>
    <property type="match status" value="1"/>
</dbReference>
<dbReference type="SUPFAM" id="SSF48371">
    <property type="entry name" value="ARM repeat"/>
    <property type="match status" value="1"/>
</dbReference>
<dbReference type="InterPro" id="IPR011989">
    <property type="entry name" value="ARM-like"/>
</dbReference>
<organism evidence="10 11">
    <name type="scientific">Polarella glacialis</name>
    <name type="common">Dinoflagellate</name>
    <dbReference type="NCBI Taxonomy" id="89957"/>
    <lineage>
        <taxon>Eukaryota</taxon>
        <taxon>Sar</taxon>
        <taxon>Alveolata</taxon>
        <taxon>Dinophyceae</taxon>
        <taxon>Suessiales</taxon>
        <taxon>Suessiaceae</taxon>
        <taxon>Polarella</taxon>
    </lineage>
</organism>
<name>A0A813JML5_POLGL</name>
<dbReference type="AlphaFoldDB" id="A0A813JML5"/>
<evidence type="ECO:0000256" key="2">
    <source>
        <dbReference type="ARBA" id="ARBA00022448"/>
    </source>
</evidence>
<dbReference type="PANTHER" id="PTHR23316">
    <property type="entry name" value="IMPORTIN ALPHA"/>
    <property type="match status" value="1"/>
</dbReference>
<dbReference type="Proteomes" id="UP000626109">
    <property type="component" value="Unassembled WGS sequence"/>
</dbReference>
<evidence type="ECO:0000313" key="10">
    <source>
        <dbReference type="EMBL" id="CAE8679065.1"/>
    </source>
</evidence>
<dbReference type="GO" id="GO:0061608">
    <property type="term" value="F:nuclear import signal receptor activity"/>
    <property type="evidence" value="ECO:0007669"/>
    <property type="project" value="InterPro"/>
</dbReference>
<evidence type="ECO:0000256" key="1">
    <source>
        <dbReference type="ARBA" id="ARBA00010394"/>
    </source>
</evidence>
<evidence type="ECO:0000256" key="6">
    <source>
        <dbReference type="PROSITE-ProRule" id="PRU00259"/>
    </source>
</evidence>
<dbReference type="Pfam" id="PF01749">
    <property type="entry name" value="IBB"/>
    <property type="match status" value="1"/>
</dbReference>
<comment type="similarity">
    <text evidence="1 5">Belongs to the importin alpha family.</text>
</comment>
<dbReference type="Gene3D" id="1.20.5.690">
    <property type="entry name" value="Importin-alpha, importin-beta-binding domain"/>
    <property type="match status" value="1"/>
</dbReference>
<dbReference type="InterPro" id="IPR024931">
    <property type="entry name" value="Importin_alpha"/>
</dbReference>
<evidence type="ECO:0000256" key="5">
    <source>
        <dbReference type="PIRNR" id="PIRNR005673"/>
    </source>
</evidence>
<evidence type="ECO:0000256" key="4">
    <source>
        <dbReference type="ARBA" id="ARBA00022927"/>
    </source>
</evidence>
<dbReference type="EMBL" id="CAJNNV010027796">
    <property type="protein sequence ID" value="CAE8621666.1"/>
    <property type="molecule type" value="Genomic_DNA"/>
</dbReference>
<dbReference type="Proteomes" id="UP000654075">
    <property type="component" value="Unassembled WGS sequence"/>
</dbReference>
<dbReference type="Gene3D" id="1.25.10.10">
    <property type="entry name" value="Leucine-rich Repeat Variant"/>
    <property type="match status" value="1"/>
</dbReference>
<feature type="repeat" description="ARM" evidence="6">
    <location>
        <begin position="169"/>
        <end position="211"/>
    </location>
</feature>
<evidence type="ECO:0000256" key="7">
    <source>
        <dbReference type="SAM" id="MobiDB-lite"/>
    </source>
</evidence>
<dbReference type="PROSITE" id="PS50176">
    <property type="entry name" value="ARM_REPEAT"/>
    <property type="match status" value="2"/>
</dbReference>
<dbReference type="OMA" id="MVRNATW"/>